<evidence type="ECO:0000256" key="1">
    <source>
        <dbReference type="ARBA" id="ARBA00022737"/>
    </source>
</evidence>
<keyword evidence="9" id="KW-1185">Reference proteome</keyword>
<accession>A0AAN9VJ23</accession>
<feature type="transmembrane region" description="Helical" evidence="6">
    <location>
        <begin position="433"/>
        <end position="452"/>
    </location>
</feature>
<dbReference type="Pfam" id="PF13181">
    <property type="entry name" value="TPR_8"/>
    <property type="match status" value="1"/>
</dbReference>
<proteinExistence type="predicted"/>
<dbReference type="PANTHER" id="PTHR46512">
    <property type="entry name" value="PEPTIDYLPROLYL ISOMERASE"/>
    <property type="match status" value="1"/>
</dbReference>
<dbReference type="GO" id="GO:0043066">
    <property type="term" value="P:negative regulation of apoptotic process"/>
    <property type="evidence" value="ECO:0007669"/>
    <property type="project" value="TreeGrafter"/>
</dbReference>
<dbReference type="Pfam" id="PF00254">
    <property type="entry name" value="FKBP_C"/>
    <property type="match status" value="1"/>
</dbReference>
<reference evidence="8 9" key="1">
    <citation type="submission" date="2024-03" db="EMBL/GenBank/DDBJ databases">
        <title>The genome assembly and annotation of the cricket Gryllus longicercus Weissman &amp; Gray.</title>
        <authorList>
            <person name="Szrajer S."/>
            <person name="Gray D."/>
            <person name="Ylla G."/>
        </authorList>
    </citation>
    <scope>NUCLEOTIDE SEQUENCE [LARGE SCALE GENOMIC DNA]</scope>
    <source>
        <strain evidence="8">DAG 2021-001</strain>
        <tissue evidence="8">Whole body minus gut</tissue>
    </source>
</reference>
<evidence type="ECO:0000256" key="6">
    <source>
        <dbReference type="SAM" id="Phobius"/>
    </source>
</evidence>
<protein>
    <recommendedName>
        <fullName evidence="3">peptidylprolyl isomerase</fullName>
        <ecNumber evidence="3">5.2.1.8</ecNumber>
    </recommendedName>
</protein>
<evidence type="ECO:0000259" key="7">
    <source>
        <dbReference type="PROSITE" id="PS50059"/>
    </source>
</evidence>
<comment type="catalytic activity">
    <reaction evidence="3">
        <text>[protein]-peptidylproline (omega=180) = [protein]-peptidylproline (omega=0)</text>
        <dbReference type="Rhea" id="RHEA:16237"/>
        <dbReference type="Rhea" id="RHEA-COMP:10747"/>
        <dbReference type="Rhea" id="RHEA-COMP:10748"/>
        <dbReference type="ChEBI" id="CHEBI:83833"/>
        <dbReference type="ChEBI" id="CHEBI:83834"/>
        <dbReference type="EC" id="5.2.1.8"/>
    </reaction>
</comment>
<dbReference type="Proteomes" id="UP001378592">
    <property type="component" value="Unassembled WGS sequence"/>
</dbReference>
<dbReference type="SMART" id="SM00028">
    <property type="entry name" value="TPR"/>
    <property type="match status" value="3"/>
</dbReference>
<dbReference type="InterPro" id="IPR019734">
    <property type="entry name" value="TPR_rpt"/>
</dbReference>
<dbReference type="GO" id="GO:0012505">
    <property type="term" value="C:endomembrane system"/>
    <property type="evidence" value="ECO:0007669"/>
    <property type="project" value="TreeGrafter"/>
</dbReference>
<keyword evidence="6" id="KW-0472">Membrane</keyword>
<dbReference type="SUPFAM" id="SSF48452">
    <property type="entry name" value="TPR-like"/>
    <property type="match status" value="1"/>
</dbReference>
<dbReference type="InterPro" id="IPR046357">
    <property type="entry name" value="PPIase_dom_sf"/>
</dbReference>
<feature type="region of interest" description="Disordered" evidence="5">
    <location>
        <begin position="1"/>
        <end position="116"/>
    </location>
</feature>
<evidence type="ECO:0000256" key="4">
    <source>
        <dbReference type="PROSITE-ProRule" id="PRU00339"/>
    </source>
</evidence>
<dbReference type="GO" id="GO:0005740">
    <property type="term" value="C:mitochondrial envelope"/>
    <property type="evidence" value="ECO:0007669"/>
    <property type="project" value="TreeGrafter"/>
</dbReference>
<dbReference type="GO" id="GO:0005829">
    <property type="term" value="C:cytosol"/>
    <property type="evidence" value="ECO:0007669"/>
    <property type="project" value="TreeGrafter"/>
</dbReference>
<feature type="domain" description="PPIase FKBP-type" evidence="7">
    <location>
        <begin position="146"/>
        <end position="230"/>
    </location>
</feature>
<evidence type="ECO:0000256" key="5">
    <source>
        <dbReference type="SAM" id="MobiDB-lite"/>
    </source>
</evidence>
<keyword evidence="1" id="KW-0677">Repeat</keyword>
<evidence type="ECO:0000313" key="9">
    <source>
        <dbReference type="Proteomes" id="UP001378592"/>
    </source>
</evidence>
<keyword evidence="6" id="KW-0812">Transmembrane</keyword>
<feature type="repeat" description="TPR" evidence="4">
    <location>
        <begin position="341"/>
        <end position="374"/>
    </location>
</feature>
<dbReference type="Gene3D" id="1.25.40.10">
    <property type="entry name" value="Tetratricopeptide repeat domain"/>
    <property type="match status" value="1"/>
</dbReference>
<evidence type="ECO:0000256" key="2">
    <source>
        <dbReference type="ARBA" id="ARBA00022803"/>
    </source>
</evidence>
<keyword evidence="6" id="KW-1133">Transmembrane helix</keyword>
<dbReference type="EC" id="5.2.1.8" evidence="3"/>
<sequence length="457" mass="51640">MQNHSENINSEFIAKSAVDYAPNDSDSRNNQKVQGNAASSDFILNEQTSNVSNAEEENNFCDVNEKPSNQDLEERGSCKSEKDTDNTKNVEEKSSVRTDVIPEGSNDKSTTLENEENDEWMDILGSGQLKRKIVKRAENTFRPQSSFICEINLEGQLEDGTIVDKFEHRKIQVGDAELIQGLDLTLPLMDVGEECLVEVAPRFAYGTQGRAPDIPPNSKITYRIELLSAEPEPELETIPIAERKRIGNEKRERGNWWYARQDYTFAIQCYRRALEFLDDVEGGISHLPKEEDQRLSDELQNLFEDRLKVYNNLAAAQMKIKAYDTALQSVENVLHCQPKNVKALFRKGKILAAKGDNASAVAVLRSASQLEPDNKIIKQELLRLVSLRNEDSKNERNLYKKMLGQEKNTASSTKGSSKIILINILHLLQSYQIRWGIVFGSVAAVVAGMVAYRYKFL</sequence>
<gene>
    <name evidence="8" type="ORF">R5R35_010526</name>
</gene>
<dbReference type="PROSITE" id="PS50059">
    <property type="entry name" value="FKBP_PPIASE"/>
    <property type="match status" value="1"/>
</dbReference>
<evidence type="ECO:0000313" key="8">
    <source>
        <dbReference type="EMBL" id="KAK7863497.1"/>
    </source>
</evidence>
<feature type="compositionally biased region" description="Polar residues" evidence="5">
    <location>
        <begin position="1"/>
        <end position="10"/>
    </location>
</feature>
<dbReference type="GO" id="GO:0044183">
    <property type="term" value="F:protein folding chaperone"/>
    <property type="evidence" value="ECO:0007669"/>
    <property type="project" value="TreeGrafter"/>
</dbReference>
<feature type="compositionally biased region" description="Polar residues" evidence="5">
    <location>
        <begin position="28"/>
        <end position="39"/>
    </location>
</feature>
<organism evidence="8 9">
    <name type="scientific">Gryllus longicercus</name>
    <dbReference type="NCBI Taxonomy" id="2509291"/>
    <lineage>
        <taxon>Eukaryota</taxon>
        <taxon>Metazoa</taxon>
        <taxon>Ecdysozoa</taxon>
        <taxon>Arthropoda</taxon>
        <taxon>Hexapoda</taxon>
        <taxon>Insecta</taxon>
        <taxon>Pterygota</taxon>
        <taxon>Neoptera</taxon>
        <taxon>Polyneoptera</taxon>
        <taxon>Orthoptera</taxon>
        <taxon>Ensifera</taxon>
        <taxon>Gryllidea</taxon>
        <taxon>Grylloidea</taxon>
        <taxon>Gryllidae</taxon>
        <taxon>Gryllinae</taxon>
        <taxon>Gryllus</taxon>
    </lineage>
</organism>
<evidence type="ECO:0000256" key="3">
    <source>
        <dbReference type="PROSITE-ProRule" id="PRU00277"/>
    </source>
</evidence>
<keyword evidence="3" id="KW-0413">Isomerase</keyword>
<dbReference type="InterPro" id="IPR001179">
    <property type="entry name" value="PPIase_FKBP_dom"/>
</dbReference>
<comment type="caution">
    <text evidence="8">The sequence shown here is derived from an EMBL/GenBank/DDBJ whole genome shotgun (WGS) entry which is preliminary data.</text>
</comment>
<dbReference type="EMBL" id="JAZDUA010000229">
    <property type="protein sequence ID" value="KAK7863497.1"/>
    <property type="molecule type" value="Genomic_DNA"/>
</dbReference>
<dbReference type="Gene3D" id="3.10.50.40">
    <property type="match status" value="1"/>
</dbReference>
<keyword evidence="2 4" id="KW-0802">TPR repeat</keyword>
<name>A0AAN9VJ23_9ORTH</name>
<dbReference type="AlphaFoldDB" id="A0AAN9VJ23"/>
<dbReference type="PROSITE" id="PS50005">
    <property type="entry name" value="TPR"/>
    <property type="match status" value="2"/>
</dbReference>
<dbReference type="GO" id="GO:0003755">
    <property type="term" value="F:peptidyl-prolyl cis-trans isomerase activity"/>
    <property type="evidence" value="ECO:0007669"/>
    <property type="project" value="UniProtKB-KW"/>
</dbReference>
<dbReference type="PANTHER" id="PTHR46512:SF1">
    <property type="entry name" value="PEPTIDYLPROLYL ISOMERASE"/>
    <property type="match status" value="1"/>
</dbReference>
<dbReference type="InterPro" id="IPR011990">
    <property type="entry name" value="TPR-like_helical_dom_sf"/>
</dbReference>
<dbReference type="InterPro" id="IPR050754">
    <property type="entry name" value="FKBP4/5/8-like"/>
</dbReference>
<dbReference type="GO" id="GO:0016020">
    <property type="term" value="C:membrane"/>
    <property type="evidence" value="ECO:0007669"/>
    <property type="project" value="TreeGrafter"/>
</dbReference>
<feature type="compositionally biased region" description="Basic and acidic residues" evidence="5">
    <location>
        <begin position="72"/>
        <end position="96"/>
    </location>
</feature>
<keyword evidence="3" id="KW-0697">Rotamase</keyword>
<feature type="repeat" description="TPR" evidence="4">
    <location>
        <begin position="307"/>
        <end position="340"/>
    </location>
</feature>
<dbReference type="SUPFAM" id="SSF54534">
    <property type="entry name" value="FKBP-like"/>
    <property type="match status" value="1"/>
</dbReference>